<protein>
    <recommendedName>
        <fullName evidence="7">RCC1-like domain-containing protein</fullName>
    </recommendedName>
</protein>
<dbReference type="InterPro" id="IPR042229">
    <property type="entry name" value="Listeria/Bacterioides_rpt_sf"/>
</dbReference>
<organism evidence="8 9">
    <name type="scientific">Bombiscardovia nodaiensis</name>
    <dbReference type="NCBI Taxonomy" id="2932181"/>
    <lineage>
        <taxon>Bacteria</taxon>
        <taxon>Bacillati</taxon>
        <taxon>Actinomycetota</taxon>
        <taxon>Actinomycetes</taxon>
        <taxon>Bifidobacteriales</taxon>
        <taxon>Bifidobacteriaceae</taxon>
        <taxon>Bombiscardovia</taxon>
    </lineage>
</organism>
<evidence type="ECO:0000256" key="5">
    <source>
        <dbReference type="SAM" id="Phobius"/>
    </source>
</evidence>
<evidence type="ECO:0000313" key="9">
    <source>
        <dbReference type="Proteomes" id="UP001321766"/>
    </source>
</evidence>
<keyword evidence="5" id="KW-1133">Transmembrane helix</keyword>
<dbReference type="PROSITE" id="PS50012">
    <property type="entry name" value="RCC1_3"/>
    <property type="match status" value="13"/>
</dbReference>
<evidence type="ECO:0000313" key="8">
    <source>
        <dbReference type="EMBL" id="BDR53521.1"/>
    </source>
</evidence>
<feature type="domain" description="RCC1-like" evidence="7">
    <location>
        <begin position="210"/>
        <end position="434"/>
    </location>
</feature>
<evidence type="ECO:0000259" key="7">
    <source>
        <dbReference type="Pfam" id="PF25390"/>
    </source>
</evidence>
<dbReference type="Gene3D" id="2.130.10.30">
    <property type="entry name" value="Regulator of chromosome condensation 1/beta-lactamase-inhibitor protein II"/>
    <property type="match status" value="4"/>
</dbReference>
<dbReference type="SUPFAM" id="SSF50985">
    <property type="entry name" value="RCC1/BLIP-II"/>
    <property type="match status" value="3"/>
</dbReference>
<evidence type="ECO:0000256" key="3">
    <source>
        <dbReference type="ARBA" id="ARBA00022737"/>
    </source>
</evidence>
<keyword evidence="5" id="KW-0812">Transmembrane</keyword>
<dbReference type="EMBL" id="AP026798">
    <property type="protein sequence ID" value="BDR53521.1"/>
    <property type="molecule type" value="Genomic_DNA"/>
</dbReference>
<dbReference type="PROSITE" id="PS00626">
    <property type="entry name" value="RCC1_2"/>
    <property type="match status" value="4"/>
</dbReference>
<dbReference type="InterPro" id="IPR000408">
    <property type="entry name" value="Reg_chr_condens"/>
</dbReference>
<feature type="transmembrane region" description="Helical" evidence="5">
    <location>
        <begin position="1035"/>
        <end position="1056"/>
    </location>
</feature>
<dbReference type="PANTHER" id="PTHR45982:SF1">
    <property type="entry name" value="REGULATOR OF CHROMOSOME CONDENSATION"/>
    <property type="match status" value="1"/>
</dbReference>
<keyword evidence="5" id="KW-0472">Membrane</keyword>
<dbReference type="Pfam" id="PF00415">
    <property type="entry name" value="RCC1"/>
    <property type="match status" value="3"/>
</dbReference>
<comment type="subcellular location">
    <subcellularLocation>
        <location evidence="1">Cell envelope</location>
    </subcellularLocation>
</comment>
<dbReference type="Gene3D" id="2.60.40.4270">
    <property type="entry name" value="Listeria-Bacteroides repeat domain"/>
    <property type="match status" value="1"/>
</dbReference>
<dbReference type="Proteomes" id="UP001321766">
    <property type="component" value="Chromosome"/>
</dbReference>
<keyword evidence="9" id="KW-1185">Reference proteome</keyword>
<accession>A0ABN6SED6</accession>
<keyword evidence="2" id="KW-0344">Guanine-nucleotide releasing factor</keyword>
<evidence type="ECO:0000256" key="4">
    <source>
        <dbReference type="SAM" id="MobiDB-lite"/>
    </source>
</evidence>
<dbReference type="PRINTS" id="PR00633">
    <property type="entry name" value="RCCNDNSATION"/>
</dbReference>
<evidence type="ECO:0000256" key="1">
    <source>
        <dbReference type="ARBA" id="ARBA00004196"/>
    </source>
</evidence>
<dbReference type="InterPro" id="IPR051553">
    <property type="entry name" value="Ran_GTPase-activating"/>
</dbReference>
<dbReference type="InterPro" id="IPR013378">
    <property type="entry name" value="InlB-like_B-rpt"/>
</dbReference>
<dbReference type="Pfam" id="PF09479">
    <property type="entry name" value="Flg_new"/>
    <property type="match status" value="1"/>
</dbReference>
<reference evidence="8 9" key="1">
    <citation type="journal article" date="2023" name="Microbiol. Spectr.">
        <title>Symbiosis of Carpenter Bees with Uncharacterized Lactic Acid Bacteria Showing NAD Auxotrophy.</title>
        <authorList>
            <person name="Kawasaki S."/>
            <person name="Ozawa K."/>
            <person name="Mori T."/>
            <person name="Yamamoto A."/>
            <person name="Ito M."/>
            <person name="Ohkuma M."/>
            <person name="Sakamoto M."/>
            <person name="Matsutani M."/>
        </authorList>
    </citation>
    <scope>NUCLEOTIDE SEQUENCE [LARGE SCALE GENOMIC DNA]</scope>
    <source>
        <strain evidence="8 9">Kim37-2</strain>
    </source>
</reference>
<name>A0ABN6SED6_9BIFI</name>
<feature type="chain" id="PRO_5045390654" description="RCC1-like domain-containing protein" evidence="6">
    <location>
        <begin position="37"/>
        <end position="1065"/>
    </location>
</feature>
<feature type="region of interest" description="Disordered" evidence="4">
    <location>
        <begin position="495"/>
        <end position="516"/>
    </location>
</feature>
<gene>
    <name evidence="8" type="ORF">KIM372_14280</name>
</gene>
<dbReference type="InterPro" id="IPR058923">
    <property type="entry name" value="RCC1-like_dom"/>
</dbReference>
<proteinExistence type="predicted"/>
<evidence type="ECO:0000256" key="2">
    <source>
        <dbReference type="ARBA" id="ARBA00022658"/>
    </source>
</evidence>
<dbReference type="Pfam" id="PF25390">
    <property type="entry name" value="WD40_RLD"/>
    <property type="match status" value="2"/>
</dbReference>
<dbReference type="PANTHER" id="PTHR45982">
    <property type="entry name" value="REGULATOR OF CHROMOSOME CONDENSATION"/>
    <property type="match status" value="1"/>
</dbReference>
<dbReference type="NCBIfam" id="TIGR02543">
    <property type="entry name" value="List_Bact_rpt"/>
    <property type="match status" value="1"/>
</dbReference>
<keyword evidence="6" id="KW-0732">Signal</keyword>
<feature type="signal peptide" evidence="6">
    <location>
        <begin position="1"/>
        <end position="36"/>
    </location>
</feature>
<keyword evidence="3" id="KW-0677">Repeat</keyword>
<dbReference type="InterPro" id="IPR009091">
    <property type="entry name" value="RCC1/BLIP-II"/>
</dbReference>
<evidence type="ECO:0000256" key="6">
    <source>
        <dbReference type="SAM" id="SignalP"/>
    </source>
</evidence>
<sequence length="1065" mass="111262">MKVAVVKHGHHSKWTSLIAAAVVLAGLALMPSAATASSSFTMAPTSGPANRSTRVALTPPDPGGMAFKSISAGTWTTLAIGTDGNSYGWGNNKWGQLGDGTVVNHPKPTALTPPYGVKFKQLSNQDDGSIGLSTTGDVYTWGGNYYGSIGDGTFNERHAPGRVTMPTASRFVSVSGGRWFVTAVAEDGTAYAWGINDNGELGDGSTLTSLRPRQVLAPGVRFKAVSSGVDHTLALTQDGEIYAWGWNAYGQIGNNSTIEIHQPQKVSPAGVRFVSVNAGGNYSSALASDGSLYMWGLNANGVYGNGSSANSLVPTKVFPSGPTFASISAGYMHMMGLTSDGRLFTWGDNTHGQIGDGSISNRTSPYQVSLPGVKFTSISGGHDHSMAIGDNGNSYGWGFNDFGRVGDGSVAETHTPVVVMKPKVNVTAVSFGGYAGTDLRFDDASGTWKVNAPPHAAGTVPVYVDWTLDGAPQTRQQLSFTYIAPWKVTFDPAGGSPTPPVQQVADGERAPWPSTDPTKTNSLFTGWYSGSTPYDFSQPVTSDLTLTAHWASLIFTMDPKAGPISGGTHVSIHPPQPTDMRYLQVSTGFYHSLAIGTDGRVWSWGHNDAGQLGINSTADQPKPVQVQLPAGLKFNRVVAGPNDSFAFASDGSLYAWGADGKGQLGDGRSVDQLMPVRVSLPAGVTQFQQIFPSNRFTFGIGSDGLAYAWGANSNGQLGDGTYLDRPAAVKVQLPLGVHTFTQLSGGASHSLAIGDDGKAYAWGWNGYGQLGSASVSVGLGFESAAPVPIDLPAGVTSFKQVSANIDWSLGIGSNGRIYTWGYNGDYELGDGSTTDKPTPTLIATPSGVSFTQVSTDGDGAMALGSNQAIYAWGNNTHGQLGSRNQSALTQPTLISPPNGVSWTKVMSGWQHSLAIDSGGAIWAVGDNQFGQLGNAVGGRAGDLSLTPVTISNARIIVTSVKFGSTPSPSTPTYNGTDWHVDSPSHSDGPVPVGIEWTLDGAAQPTYTINSFLYYTFYALPTAGALPFSLTTGSGLMTLSALAALAWAVYAVIHRLAPARSARKPK</sequence>
<feature type="domain" description="RCC1-like" evidence="7">
    <location>
        <begin position="577"/>
        <end position="853"/>
    </location>
</feature>
<feature type="region of interest" description="Disordered" evidence="4">
    <location>
        <begin position="40"/>
        <end position="60"/>
    </location>
</feature>